<dbReference type="SUPFAM" id="SSF55785">
    <property type="entry name" value="PYP-like sensor domain (PAS domain)"/>
    <property type="match status" value="3"/>
</dbReference>
<evidence type="ECO:0000256" key="5">
    <source>
        <dbReference type="ARBA" id="ARBA00022741"/>
    </source>
</evidence>
<evidence type="ECO:0000256" key="3">
    <source>
        <dbReference type="ARBA" id="ARBA00022553"/>
    </source>
</evidence>
<dbReference type="NCBIfam" id="TIGR00229">
    <property type="entry name" value="sensory_box"/>
    <property type="match status" value="3"/>
</dbReference>
<dbReference type="Gene3D" id="3.30.450.20">
    <property type="entry name" value="PAS domain"/>
    <property type="match status" value="3"/>
</dbReference>
<reference evidence="11 12" key="1">
    <citation type="submission" date="2024-02" db="EMBL/GenBank/DDBJ databases">
        <title>Seven novel Bacillus-like species.</title>
        <authorList>
            <person name="Liu G."/>
        </authorList>
    </citation>
    <scope>NUCLEOTIDE SEQUENCE [LARGE SCALE GENOMIC DNA]</scope>
    <source>
        <strain evidence="11 12">FJAT-52054</strain>
    </source>
</reference>
<dbReference type="SUPFAM" id="SSF47384">
    <property type="entry name" value="Homodimeric domain of signal transducing histidine kinase"/>
    <property type="match status" value="1"/>
</dbReference>
<dbReference type="SMART" id="SM00091">
    <property type="entry name" value="PAS"/>
    <property type="match status" value="3"/>
</dbReference>
<dbReference type="CDD" id="cd00130">
    <property type="entry name" value="PAS"/>
    <property type="match status" value="2"/>
</dbReference>
<dbReference type="RefSeq" id="WP_338781444.1">
    <property type="nucleotide sequence ID" value="NZ_CP147407.1"/>
</dbReference>
<dbReference type="PANTHER" id="PTHR43065:SF34">
    <property type="entry name" value="SPORULATION KINASE A"/>
    <property type="match status" value="1"/>
</dbReference>
<keyword evidence="4" id="KW-0808">Transferase</keyword>
<dbReference type="Pfam" id="PF00989">
    <property type="entry name" value="PAS"/>
    <property type="match status" value="3"/>
</dbReference>
<dbReference type="Proteomes" id="UP001377337">
    <property type="component" value="Chromosome"/>
</dbReference>
<evidence type="ECO:0000256" key="7">
    <source>
        <dbReference type="ARBA" id="ARBA00022840"/>
    </source>
</evidence>
<evidence type="ECO:0000259" key="10">
    <source>
        <dbReference type="PROSITE" id="PS50112"/>
    </source>
</evidence>
<dbReference type="InterPro" id="IPR036097">
    <property type="entry name" value="HisK_dim/P_sf"/>
</dbReference>
<proteinExistence type="predicted"/>
<dbReference type="InterPro" id="IPR003594">
    <property type="entry name" value="HATPase_dom"/>
</dbReference>
<feature type="domain" description="PAS" evidence="10">
    <location>
        <begin position="1"/>
        <end position="67"/>
    </location>
</feature>
<evidence type="ECO:0000313" key="12">
    <source>
        <dbReference type="Proteomes" id="UP001377337"/>
    </source>
</evidence>
<dbReference type="InterPro" id="IPR005467">
    <property type="entry name" value="His_kinase_dom"/>
</dbReference>
<dbReference type="SMART" id="SM00388">
    <property type="entry name" value="HisKA"/>
    <property type="match status" value="1"/>
</dbReference>
<sequence>MDQQKEKTDSMYTVLNSHGKILYASANTIDLMGVKNDELIGNYFSDFVHSEDVQTLESYMQNQHHMDPCTFRMRCRDDFVWAEATLDYIRSMIGDGNREEIVLRIIHCNGKQRIPNEQWIINADGMDEKRYLNNLPSPLLITVNGIIQYANKEAIALLNAGTDDSKLIGLNSLELIQDEYREIFRNRIERLQKGGKIGTVEQTWRRLDGVPIEIEVKTSSIQYEHKRAELVVLLDISARKRFQKILQKSRERYQRLIQNSLDTIAVIHRNKWVFINESGVKLFQASGYQDMLGKNYCHFMEEEQEKIAQTLIKEILIGQSDSEIGEVIWRTYENRLIYTEMVCIPTSYFGEPAVQVILRDLSEKKKTEELMLRSEKLSVAGQLAAGIAHEIRNPLTAIKGFLQLMRTKERSSDQYFDIVFGELNRIELILSELLVLAKPQNSMFIETDLKTLILEVTTLLETQANLNGVFIENVHSEDESILFGDPNQLKQVFINLIKNSIDAMPKGGRVKICTSLNQNQIKVTVQDEGEGIPEAVLKKMGDPFFTTKEKGTGLGLMITYNIIENHFGKVSLASEKGKGTIFTIWFPIKEGRPV</sequence>
<evidence type="ECO:0000313" key="11">
    <source>
        <dbReference type="EMBL" id="WXB98416.1"/>
    </source>
</evidence>
<dbReference type="PROSITE" id="PS50112">
    <property type="entry name" value="PAS"/>
    <property type="match status" value="1"/>
</dbReference>
<dbReference type="PANTHER" id="PTHR43065">
    <property type="entry name" value="SENSOR HISTIDINE KINASE"/>
    <property type="match status" value="1"/>
</dbReference>
<dbReference type="SMART" id="SM00387">
    <property type="entry name" value="HATPase_c"/>
    <property type="match status" value="1"/>
</dbReference>
<dbReference type="InterPro" id="IPR000014">
    <property type="entry name" value="PAS"/>
</dbReference>
<evidence type="ECO:0000256" key="4">
    <source>
        <dbReference type="ARBA" id="ARBA00022679"/>
    </source>
</evidence>
<dbReference type="InterPro" id="IPR004358">
    <property type="entry name" value="Sig_transdc_His_kin-like_C"/>
</dbReference>
<keyword evidence="8" id="KW-0902">Two-component regulatory system</keyword>
<dbReference type="EC" id="2.7.13.3" evidence="2"/>
<dbReference type="SUPFAM" id="SSF55874">
    <property type="entry name" value="ATPase domain of HSP90 chaperone/DNA topoisomerase II/histidine kinase"/>
    <property type="match status" value="1"/>
</dbReference>
<dbReference type="InterPro" id="IPR013767">
    <property type="entry name" value="PAS_fold"/>
</dbReference>
<dbReference type="Gene3D" id="1.10.287.130">
    <property type="match status" value="1"/>
</dbReference>
<feature type="domain" description="Histidine kinase" evidence="9">
    <location>
        <begin position="386"/>
        <end position="590"/>
    </location>
</feature>
<name>A0ABZ2NMM1_9BACI</name>
<evidence type="ECO:0000256" key="8">
    <source>
        <dbReference type="ARBA" id="ARBA00023012"/>
    </source>
</evidence>
<dbReference type="Gene3D" id="3.30.565.10">
    <property type="entry name" value="Histidine kinase-like ATPase, C-terminal domain"/>
    <property type="match status" value="1"/>
</dbReference>
<dbReference type="Pfam" id="PF00512">
    <property type="entry name" value="HisKA"/>
    <property type="match status" value="1"/>
</dbReference>
<keyword evidence="12" id="KW-1185">Reference proteome</keyword>
<comment type="catalytic activity">
    <reaction evidence="1">
        <text>ATP + protein L-histidine = ADP + protein N-phospho-L-histidine.</text>
        <dbReference type="EC" id="2.7.13.3"/>
    </reaction>
</comment>
<protein>
    <recommendedName>
        <fullName evidence="2">histidine kinase</fullName>
        <ecNumber evidence="2">2.7.13.3</ecNumber>
    </recommendedName>
</protein>
<dbReference type="PROSITE" id="PS50109">
    <property type="entry name" value="HIS_KIN"/>
    <property type="match status" value="1"/>
</dbReference>
<organism evidence="11 12">
    <name type="scientific">Metabacillus sediminis</name>
    <dbReference type="NCBI Taxonomy" id="3117746"/>
    <lineage>
        <taxon>Bacteria</taxon>
        <taxon>Bacillati</taxon>
        <taxon>Bacillota</taxon>
        <taxon>Bacilli</taxon>
        <taxon>Bacillales</taxon>
        <taxon>Bacillaceae</taxon>
        <taxon>Metabacillus</taxon>
    </lineage>
</organism>
<keyword evidence="7" id="KW-0067">ATP-binding</keyword>
<dbReference type="EMBL" id="CP147407">
    <property type="protein sequence ID" value="WXB98416.1"/>
    <property type="molecule type" value="Genomic_DNA"/>
</dbReference>
<keyword evidence="5" id="KW-0547">Nucleotide-binding</keyword>
<gene>
    <name evidence="11" type="ORF">WCV65_08070</name>
</gene>
<evidence type="ECO:0000256" key="6">
    <source>
        <dbReference type="ARBA" id="ARBA00022777"/>
    </source>
</evidence>
<dbReference type="PRINTS" id="PR00344">
    <property type="entry name" value="BCTRLSENSOR"/>
</dbReference>
<keyword evidence="6" id="KW-0418">Kinase</keyword>
<evidence type="ECO:0000256" key="1">
    <source>
        <dbReference type="ARBA" id="ARBA00000085"/>
    </source>
</evidence>
<dbReference type="InterPro" id="IPR035965">
    <property type="entry name" value="PAS-like_dom_sf"/>
</dbReference>
<keyword evidence="3" id="KW-0597">Phosphoprotein</keyword>
<dbReference type="InterPro" id="IPR003661">
    <property type="entry name" value="HisK_dim/P_dom"/>
</dbReference>
<evidence type="ECO:0000259" key="9">
    <source>
        <dbReference type="PROSITE" id="PS50109"/>
    </source>
</evidence>
<evidence type="ECO:0000256" key="2">
    <source>
        <dbReference type="ARBA" id="ARBA00012438"/>
    </source>
</evidence>
<dbReference type="Pfam" id="PF02518">
    <property type="entry name" value="HATPase_c"/>
    <property type="match status" value="1"/>
</dbReference>
<accession>A0ABZ2NMM1</accession>
<dbReference type="CDD" id="cd00082">
    <property type="entry name" value="HisKA"/>
    <property type="match status" value="1"/>
</dbReference>
<dbReference type="InterPro" id="IPR036890">
    <property type="entry name" value="HATPase_C_sf"/>
</dbReference>